<feature type="region of interest" description="Disordered" evidence="1">
    <location>
        <begin position="178"/>
        <end position="219"/>
    </location>
</feature>
<dbReference type="AlphaFoldDB" id="J0WYU3"/>
<reference evidence="3" key="1">
    <citation type="journal article" date="2012" name="Science">
        <title>The Paleozoic origin of enzymatic lignin decomposition reconstructed from 31 fungal genomes.</title>
        <authorList>
            <person name="Floudas D."/>
            <person name="Binder M."/>
            <person name="Riley R."/>
            <person name="Barry K."/>
            <person name="Blanchette R.A."/>
            <person name="Henrissat B."/>
            <person name="Martinez A.T."/>
            <person name="Otillar R."/>
            <person name="Spatafora J.W."/>
            <person name="Yadav J.S."/>
            <person name="Aerts A."/>
            <person name="Benoit I."/>
            <person name="Boyd A."/>
            <person name="Carlson A."/>
            <person name="Copeland A."/>
            <person name="Coutinho P.M."/>
            <person name="de Vries R.P."/>
            <person name="Ferreira P."/>
            <person name="Findley K."/>
            <person name="Foster B."/>
            <person name="Gaskell J."/>
            <person name="Glotzer D."/>
            <person name="Gorecki P."/>
            <person name="Heitman J."/>
            <person name="Hesse C."/>
            <person name="Hori C."/>
            <person name="Igarashi K."/>
            <person name="Jurgens J.A."/>
            <person name="Kallen N."/>
            <person name="Kersten P."/>
            <person name="Kohler A."/>
            <person name="Kuees U."/>
            <person name="Kumar T.K.A."/>
            <person name="Kuo A."/>
            <person name="LaButti K."/>
            <person name="Larrondo L.F."/>
            <person name="Lindquist E."/>
            <person name="Ling A."/>
            <person name="Lombard V."/>
            <person name="Lucas S."/>
            <person name="Lundell T."/>
            <person name="Martin R."/>
            <person name="McLaughlin D.J."/>
            <person name="Morgenstern I."/>
            <person name="Morin E."/>
            <person name="Murat C."/>
            <person name="Nagy L.G."/>
            <person name="Nolan M."/>
            <person name="Ohm R.A."/>
            <person name="Patyshakuliyeva A."/>
            <person name="Rokas A."/>
            <person name="Ruiz-Duenas F.J."/>
            <person name="Sabat G."/>
            <person name="Salamov A."/>
            <person name="Samejima M."/>
            <person name="Schmutz J."/>
            <person name="Slot J.C."/>
            <person name="St John F."/>
            <person name="Stenlid J."/>
            <person name="Sun H."/>
            <person name="Sun S."/>
            <person name="Syed K."/>
            <person name="Tsang A."/>
            <person name="Wiebenga A."/>
            <person name="Young D."/>
            <person name="Pisabarro A."/>
            <person name="Eastwood D.C."/>
            <person name="Martin F."/>
            <person name="Cullen D."/>
            <person name="Grigoriev I.V."/>
            <person name="Hibbett D.S."/>
        </authorList>
    </citation>
    <scope>NUCLEOTIDE SEQUENCE [LARGE SCALE GENOMIC DNA]</scope>
    <source>
        <strain evidence="3">TFB10046</strain>
    </source>
</reference>
<organism evidence="2 3">
    <name type="scientific">Auricularia subglabra (strain TFB-10046 / SS5)</name>
    <name type="common">White-rot fungus</name>
    <name type="synonym">Auricularia delicata (strain TFB10046)</name>
    <dbReference type="NCBI Taxonomy" id="717982"/>
    <lineage>
        <taxon>Eukaryota</taxon>
        <taxon>Fungi</taxon>
        <taxon>Dikarya</taxon>
        <taxon>Basidiomycota</taxon>
        <taxon>Agaricomycotina</taxon>
        <taxon>Agaricomycetes</taxon>
        <taxon>Auriculariales</taxon>
        <taxon>Auriculariaceae</taxon>
        <taxon>Auricularia</taxon>
    </lineage>
</organism>
<accession>J0WYU3</accession>
<feature type="compositionally biased region" description="Polar residues" evidence="1">
    <location>
        <begin position="304"/>
        <end position="317"/>
    </location>
</feature>
<feature type="region of interest" description="Disordered" evidence="1">
    <location>
        <begin position="298"/>
        <end position="348"/>
    </location>
</feature>
<evidence type="ECO:0000313" key="3">
    <source>
        <dbReference type="Proteomes" id="UP000006514"/>
    </source>
</evidence>
<name>J0WYU3_AURST</name>
<dbReference type="Proteomes" id="UP000006514">
    <property type="component" value="Unassembled WGS sequence"/>
</dbReference>
<sequence>MLAAAFTPPHDDSAASLGVDSNTIADKSFNAARSTLCGRVFDVPRVAAICGASWSLRPEGNTITDTYPALDGAPRFAGGHEANTGPAGDMLNGAYPQPQDAAEYAGGRSEVESGSNESGAPARPRSSTSVMASDSYSLPTSSTPLILNPRAQVQRDVWWDPRTLAQMPVGEVLGVQTPAPSPTASCSTQQASALTSNSPLASAPRFDYDGESPAPAAPKKEFDFSAASPAAIRRHLGLPSVSERNGDRNAPVRYLVHGTETVDLACYRVPRPAQEPGSAFSKLMDSLEAFLAESPSAEPAGTALGSSVGTAKPSTARRSAIGTRTGRPAPRALVNVASDQDELDEFGL</sequence>
<evidence type="ECO:0000313" key="2">
    <source>
        <dbReference type="EMBL" id="EJD41417.1"/>
    </source>
</evidence>
<feature type="region of interest" description="Disordered" evidence="1">
    <location>
        <begin position="74"/>
        <end position="144"/>
    </location>
</feature>
<evidence type="ECO:0000256" key="1">
    <source>
        <dbReference type="SAM" id="MobiDB-lite"/>
    </source>
</evidence>
<feature type="compositionally biased region" description="Acidic residues" evidence="1">
    <location>
        <begin position="339"/>
        <end position="348"/>
    </location>
</feature>
<feature type="compositionally biased region" description="Polar residues" evidence="1">
    <location>
        <begin position="182"/>
        <end position="200"/>
    </location>
</feature>
<keyword evidence="3" id="KW-1185">Reference proteome</keyword>
<protein>
    <submittedName>
        <fullName evidence="2">Uncharacterized protein</fullName>
    </submittedName>
</protein>
<dbReference type="EMBL" id="JH687793">
    <property type="protein sequence ID" value="EJD41417.1"/>
    <property type="molecule type" value="Genomic_DNA"/>
</dbReference>
<proteinExistence type="predicted"/>
<gene>
    <name evidence="2" type="ORF">AURDEDRAFT_169581</name>
</gene>
<dbReference type="InParanoid" id="J0WYU3"/>
<dbReference type="KEGG" id="adl:AURDEDRAFT_169581"/>
<feature type="compositionally biased region" description="Polar residues" evidence="1">
    <location>
        <begin position="125"/>
        <end position="144"/>
    </location>
</feature>